<dbReference type="Proteomes" id="UP000235405">
    <property type="component" value="Unassembled WGS sequence"/>
</dbReference>
<dbReference type="EMBL" id="MCSW01000153">
    <property type="protein sequence ID" value="PMF23222.1"/>
    <property type="molecule type" value="Genomic_DNA"/>
</dbReference>
<dbReference type="PANTHER" id="PTHR47635:SF2">
    <property type="entry name" value="LAMG-LIKE JELLYROLL FOLD DOMAIN-CONTAINING PROTEIN"/>
    <property type="match status" value="1"/>
</dbReference>
<accession>A0A2N7CGU5</accession>
<dbReference type="SMART" id="SM00560">
    <property type="entry name" value="LamGL"/>
    <property type="match status" value="1"/>
</dbReference>
<keyword evidence="2" id="KW-1015">Disulfide bond</keyword>
<feature type="region of interest" description="Disordered" evidence="3">
    <location>
        <begin position="1353"/>
        <end position="1372"/>
    </location>
</feature>
<evidence type="ECO:0000256" key="1">
    <source>
        <dbReference type="ARBA" id="ARBA00022729"/>
    </source>
</evidence>
<sequence length="1415" mass="153772">MVKADQTFNITNTEFKPVAFFSGNEGTTTLSSAGGGVSLFSKLRLPGNIFSGGSLTLDSNSLVKGSVDGAFTITIDSSTIEGDVSNRSVNTITIGNNATIGLASFVAGETTVTSLGALNVTDSEVKGSVTTKTHHLSLKNAHIYGDAIASTANGWAELQFPNYPQDNSSVVDGVCLHKIVPGNACDKLTLPDPVAKYHLEGNNWLANVYNVKDEMGNHNGKAVNGPYVGNGDAALTANSFNFGTCEYGVFSNDNNSYVEVPSDAELDLSENLTVSAWIKPLSLPSGSDLYTIVAKDTNYEFHLNSSGKIFWYWEENNNGNDNTQTLTSNFTVPVGADAPWTHVVITYNWKRDNQAKLYINGQRDSQASNNGNPKLKSNSYPLTIGNDVGFTSRSFDGFIDEVQVFDRTLNNEKVAFLYQQRHECGSPVPNQCELLPLEDFNGSLENWSVTSYGTSDLPEIADGRLVLNQNKLQQSTAASYQYLFPAKNNYVSIEFDHYARPGSGGDGMAIVLSDASVPPSAGAFGGPLGYGLKPGIEGFAGGWLGVGIDEYGNFSKEGAINPPSNIPNDTSDAIAVRGSGKLTSEGQWSSGYEYITGYYDSDTLDNGQKRRYRVTIDSTESQVFFSIDILNGSDWVSIISRIDVMDGYGQTSVPNNFRLSLTGSTGQATNVHEVDNLQVCAEQYEKLSDGLHHFEFIHSGVGNTCEPEDIILKACADDSCNLFDEPISVTLKPITTSNGAYWIDGDSRTFTGQVALKLGSNQALKTELGIGYTNTPPSELNNVLCRVNGELSASNCNIEFESSGLTVTVSDKYANKPLDGSDSSHPLPSIKFCNAQNNDFSRAKNIDFSIHYDDPTSSESYFNEQPVVVEFKDTLGHWNEYEVKNSVTTIPVWFEGTGIADFKLNYPEAGLVSLNASYNNGGAIGTDSFVSFPYKLSSYVSVDGNSSVGSCEAPLICNGFVAAGEAFTYNIQALTWSDQNSIPSILKNYRTDVSEKVSLTANVKYPSGNANHTPTVSLSETEYEHVLTANGNMEVSQTVDEVGVFELVATPPTEYLGSYSFVIQPAVLDNVGRFFPAYLKMRNVSSQWEYMANHDGFAYMSQPIGHHLEVQAQSMSGSPTYNYGLFDDGLISDLSYLARTSSDDMSNRVLAGMNWNGGHWGAKSDWNLSNGGVVDTSKLALFFSDFSFEKIVTNISPYTSIPDGPFNLDNSEFGLEITTKVDDVQFKVEGFDGSISFNDEAFFNEQPDFRYGRMAFDDIGGNSGTTLTIPLRAEFWDGSDFVVNKGDDRSTFNGANTCKQVIWHSEGATTTLASLNGSGSVDDGEEDVTANQNTPSGTDVPREQVRLWLRMDDSEPNTRTGENPITCSGSDQEQPWLRYNWRQLGDEDPSTVVTFGIYRGNDRVIYRGESGLTGQ</sequence>
<feature type="compositionally biased region" description="Polar residues" evidence="3">
    <location>
        <begin position="1357"/>
        <end position="1372"/>
    </location>
</feature>
<protein>
    <recommendedName>
        <fullName evidence="4">LamG-like jellyroll fold domain-containing protein</fullName>
    </recommendedName>
</protein>
<organism evidence="5 6">
    <name type="scientific">Vibrio splendidus</name>
    <dbReference type="NCBI Taxonomy" id="29497"/>
    <lineage>
        <taxon>Bacteria</taxon>
        <taxon>Pseudomonadati</taxon>
        <taxon>Pseudomonadota</taxon>
        <taxon>Gammaproteobacteria</taxon>
        <taxon>Vibrionales</taxon>
        <taxon>Vibrionaceae</taxon>
        <taxon>Vibrio</taxon>
    </lineage>
</organism>
<dbReference type="Pfam" id="PF13385">
    <property type="entry name" value="Laminin_G_3"/>
    <property type="match status" value="1"/>
</dbReference>
<comment type="caution">
    <text evidence="5">The sequence shown here is derived from an EMBL/GenBank/DDBJ whole genome shotgun (WGS) entry which is preliminary data.</text>
</comment>
<evidence type="ECO:0000256" key="3">
    <source>
        <dbReference type="SAM" id="MobiDB-lite"/>
    </source>
</evidence>
<dbReference type="InterPro" id="IPR046524">
    <property type="entry name" value="DUF6701"/>
</dbReference>
<reference evidence="6" key="1">
    <citation type="submission" date="2016-07" db="EMBL/GenBank/DDBJ databases">
        <title>Nontailed viruses are major unrecognized killers of bacteria in the ocean.</title>
        <authorList>
            <person name="Kauffman K."/>
            <person name="Hussain F."/>
            <person name="Yang J."/>
            <person name="Arevalo P."/>
            <person name="Brown J."/>
            <person name="Cutler M."/>
            <person name="Kelly L."/>
            <person name="Polz M.F."/>
        </authorList>
    </citation>
    <scope>NUCLEOTIDE SEQUENCE [LARGE SCALE GENOMIC DNA]</scope>
    <source>
        <strain evidence="6">10N.286.54.F3</strain>
    </source>
</reference>
<dbReference type="InterPro" id="IPR006558">
    <property type="entry name" value="LamG-like"/>
</dbReference>
<keyword evidence="1" id="KW-0732">Signal</keyword>
<evidence type="ECO:0000259" key="4">
    <source>
        <dbReference type="SMART" id="SM00560"/>
    </source>
</evidence>
<evidence type="ECO:0000313" key="6">
    <source>
        <dbReference type="Proteomes" id="UP000235405"/>
    </source>
</evidence>
<feature type="region of interest" description="Disordered" evidence="3">
    <location>
        <begin position="1316"/>
        <end position="1341"/>
    </location>
</feature>
<dbReference type="InterPro" id="IPR013320">
    <property type="entry name" value="ConA-like_dom_sf"/>
</dbReference>
<dbReference type="SUPFAM" id="SSF49899">
    <property type="entry name" value="Concanavalin A-like lectins/glucanases"/>
    <property type="match status" value="2"/>
</dbReference>
<name>A0A2N7CGU5_VIBSP</name>
<dbReference type="Gene3D" id="2.60.120.200">
    <property type="match status" value="2"/>
</dbReference>
<proteinExistence type="predicted"/>
<dbReference type="Pfam" id="PF20419">
    <property type="entry name" value="DUF6701"/>
    <property type="match status" value="1"/>
</dbReference>
<dbReference type="PANTHER" id="PTHR47635">
    <property type="entry name" value="CUB DOMAIN-CONTAINING PROTEIN"/>
    <property type="match status" value="1"/>
</dbReference>
<feature type="domain" description="LamG-like jellyroll fold" evidence="4">
    <location>
        <begin position="270"/>
        <end position="412"/>
    </location>
</feature>
<gene>
    <name evidence="5" type="ORF">BCV19_04660</name>
</gene>
<evidence type="ECO:0000313" key="5">
    <source>
        <dbReference type="EMBL" id="PMF23222.1"/>
    </source>
</evidence>
<evidence type="ECO:0000256" key="2">
    <source>
        <dbReference type="ARBA" id="ARBA00023157"/>
    </source>
</evidence>